<protein>
    <submittedName>
        <fullName evidence="1">Uncharacterized protein</fullName>
    </submittedName>
</protein>
<evidence type="ECO:0000313" key="2">
    <source>
        <dbReference type="Proteomes" id="UP001211907"/>
    </source>
</evidence>
<name>A0AAD5XI89_9FUNG</name>
<accession>A0AAD5XI89</accession>
<reference evidence="1" key="1">
    <citation type="submission" date="2020-05" db="EMBL/GenBank/DDBJ databases">
        <title>Phylogenomic resolution of chytrid fungi.</title>
        <authorList>
            <person name="Stajich J.E."/>
            <person name="Amses K."/>
            <person name="Simmons R."/>
            <person name="Seto K."/>
            <person name="Myers J."/>
            <person name="Bonds A."/>
            <person name="Quandt C.A."/>
            <person name="Barry K."/>
            <person name="Liu P."/>
            <person name="Grigoriev I."/>
            <person name="Longcore J.E."/>
            <person name="James T.Y."/>
        </authorList>
    </citation>
    <scope>NUCLEOTIDE SEQUENCE</scope>
    <source>
        <strain evidence="1">JEL0513</strain>
    </source>
</reference>
<organism evidence="1 2">
    <name type="scientific">Physocladia obscura</name>
    <dbReference type="NCBI Taxonomy" id="109957"/>
    <lineage>
        <taxon>Eukaryota</taxon>
        <taxon>Fungi</taxon>
        <taxon>Fungi incertae sedis</taxon>
        <taxon>Chytridiomycota</taxon>
        <taxon>Chytridiomycota incertae sedis</taxon>
        <taxon>Chytridiomycetes</taxon>
        <taxon>Chytridiales</taxon>
        <taxon>Chytriomycetaceae</taxon>
        <taxon>Physocladia</taxon>
    </lineage>
</organism>
<dbReference type="AlphaFoldDB" id="A0AAD5XI89"/>
<comment type="caution">
    <text evidence="1">The sequence shown here is derived from an EMBL/GenBank/DDBJ whole genome shotgun (WGS) entry which is preliminary data.</text>
</comment>
<sequence length="59" mass="6508">MKFYVIENFTRPRVIEDDDVLADVFRTLHSADYIGIDHVDRSGKSSRGVGGGGGIKILN</sequence>
<gene>
    <name evidence="1" type="ORF">HK100_008120</name>
</gene>
<dbReference type="Proteomes" id="UP001211907">
    <property type="component" value="Unassembled WGS sequence"/>
</dbReference>
<dbReference type="EMBL" id="JADGJH010000039">
    <property type="protein sequence ID" value="KAJ3140938.1"/>
    <property type="molecule type" value="Genomic_DNA"/>
</dbReference>
<evidence type="ECO:0000313" key="1">
    <source>
        <dbReference type="EMBL" id="KAJ3140938.1"/>
    </source>
</evidence>
<keyword evidence="2" id="KW-1185">Reference proteome</keyword>
<proteinExistence type="predicted"/>